<dbReference type="GO" id="GO:0019825">
    <property type="term" value="F:oxygen binding"/>
    <property type="evidence" value="ECO:0007669"/>
    <property type="project" value="InterPro"/>
</dbReference>
<gene>
    <name evidence="14" type="ORF">DFR68_1252</name>
</gene>
<dbReference type="PANTHER" id="PTHR47354">
    <property type="entry name" value="NADH OXIDOREDUCTASE HCR"/>
    <property type="match status" value="1"/>
</dbReference>
<evidence type="ECO:0000256" key="3">
    <source>
        <dbReference type="ARBA" id="ARBA00006401"/>
    </source>
</evidence>
<evidence type="ECO:0000313" key="15">
    <source>
        <dbReference type="Proteomes" id="UP000255355"/>
    </source>
</evidence>
<dbReference type="Gene3D" id="3.40.50.80">
    <property type="entry name" value="Nucleotide-binding domain of ferredoxin-NADP reductase (FNR) module"/>
    <property type="match status" value="1"/>
</dbReference>
<comment type="similarity">
    <text evidence="3">In the C-terminal section; belongs to the flavoprotein pyridine nucleotide cytochrome reductase family.</text>
</comment>
<dbReference type="PRINTS" id="PR00371">
    <property type="entry name" value="FPNCR"/>
</dbReference>
<dbReference type="EMBL" id="QQAZ01000025">
    <property type="protein sequence ID" value="RDI42607.1"/>
    <property type="molecule type" value="Genomic_DNA"/>
</dbReference>
<dbReference type="GO" id="GO:0005344">
    <property type="term" value="F:oxygen carrier activity"/>
    <property type="evidence" value="ECO:0007669"/>
    <property type="project" value="UniProtKB-KW"/>
</dbReference>
<accession>A0A370GG11</accession>
<evidence type="ECO:0000256" key="6">
    <source>
        <dbReference type="ARBA" id="ARBA00022857"/>
    </source>
</evidence>
<keyword evidence="6" id="KW-0521">NADP</keyword>
<comment type="similarity">
    <text evidence="11">Belongs to the globin family.</text>
</comment>
<evidence type="ECO:0000256" key="5">
    <source>
        <dbReference type="ARBA" id="ARBA00022714"/>
    </source>
</evidence>
<evidence type="ECO:0000256" key="10">
    <source>
        <dbReference type="ARBA" id="ARBA00049433"/>
    </source>
</evidence>
<dbReference type="InterPro" id="IPR001709">
    <property type="entry name" value="Flavoprot_Pyr_Nucl_cyt_Rdtase"/>
</dbReference>
<dbReference type="InterPro" id="IPR009050">
    <property type="entry name" value="Globin-like_sf"/>
</dbReference>
<dbReference type="InterPro" id="IPR000971">
    <property type="entry name" value="Globin"/>
</dbReference>
<keyword evidence="11" id="KW-0561">Oxygen transport</keyword>
<evidence type="ECO:0000256" key="4">
    <source>
        <dbReference type="ARBA" id="ARBA00012229"/>
    </source>
</evidence>
<dbReference type="Pfam" id="PF00175">
    <property type="entry name" value="NAD_binding_1"/>
    <property type="match status" value="1"/>
</dbReference>
<dbReference type="PROSITE" id="PS01033">
    <property type="entry name" value="GLOBIN"/>
    <property type="match status" value="1"/>
</dbReference>
<dbReference type="GO" id="GO:0051537">
    <property type="term" value="F:2 iron, 2 sulfur cluster binding"/>
    <property type="evidence" value="ECO:0007669"/>
    <property type="project" value="UniProtKB-KW"/>
</dbReference>
<dbReference type="RefSeq" id="WP_068029031.1">
    <property type="nucleotide sequence ID" value="NZ_QQAZ01000025.1"/>
</dbReference>
<dbReference type="Gene3D" id="1.10.490.10">
    <property type="entry name" value="Globins"/>
    <property type="match status" value="1"/>
</dbReference>
<evidence type="ECO:0000256" key="8">
    <source>
        <dbReference type="ARBA" id="ARBA00023027"/>
    </source>
</evidence>
<feature type="domain" description="Globin" evidence="12">
    <location>
        <begin position="1"/>
        <end position="131"/>
    </location>
</feature>
<dbReference type="InterPro" id="IPR017927">
    <property type="entry name" value="FAD-bd_FR_type"/>
</dbReference>
<comment type="catalytic activity">
    <reaction evidence="10">
        <text>2 nitric oxide + NADPH + 2 O2 = 2 nitrate + NADP(+) + H(+)</text>
        <dbReference type="Rhea" id="RHEA:19465"/>
        <dbReference type="ChEBI" id="CHEBI:15378"/>
        <dbReference type="ChEBI" id="CHEBI:15379"/>
        <dbReference type="ChEBI" id="CHEBI:16480"/>
        <dbReference type="ChEBI" id="CHEBI:17632"/>
        <dbReference type="ChEBI" id="CHEBI:57783"/>
        <dbReference type="ChEBI" id="CHEBI:58349"/>
        <dbReference type="EC" id="1.14.12.17"/>
    </reaction>
</comment>
<dbReference type="OrthoDB" id="3213438at2"/>
<keyword evidence="7" id="KW-0411">Iron-sulfur</keyword>
<dbReference type="Gene3D" id="2.40.30.10">
    <property type="entry name" value="Translation factors"/>
    <property type="match status" value="1"/>
</dbReference>
<keyword evidence="5" id="KW-0001">2Fe-2S</keyword>
<dbReference type="AlphaFoldDB" id="A0A370GG11"/>
<evidence type="ECO:0000256" key="7">
    <source>
        <dbReference type="ARBA" id="ARBA00023014"/>
    </source>
</evidence>
<dbReference type="PANTHER" id="PTHR47354:SF5">
    <property type="entry name" value="PROTEIN RFBI"/>
    <property type="match status" value="1"/>
</dbReference>
<dbReference type="CDD" id="cd06187">
    <property type="entry name" value="O2ase_reductase_like"/>
    <property type="match status" value="1"/>
</dbReference>
<dbReference type="InterPro" id="IPR039261">
    <property type="entry name" value="FNR_nucleotide-bd"/>
</dbReference>
<evidence type="ECO:0000256" key="2">
    <source>
        <dbReference type="ARBA" id="ARBA00001974"/>
    </source>
</evidence>
<keyword evidence="8" id="KW-0520">NAD</keyword>
<dbReference type="Pfam" id="PF00970">
    <property type="entry name" value="FAD_binding_6"/>
    <property type="match status" value="1"/>
</dbReference>
<evidence type="ECO:0000259" key="13">
    <source>
        <dbReference type="PROSITE" id="PS51384"/>
    </source>
</evidence>
<dbReference type="STRING" id="1210089.GCA_001613165_06663"/>
<comment type="cofactor">
    <cofactor evidence="2">
        <name>FAD</name>
        <dbReference type="ChEBI" id="CHEBI:57692"/>
    </cofactor>
</comment>
<dbReference type="EC" id="1.14.12.17" evidence="4"/>
<dbReference type="InterPro" id="IPR017938">
    <property type="entry name" value="Riboflavin_synthase-like_b-brl"/>
</dbReference>
<dbReference type="InterPro" id="IPR012292">
    <property type="entry name" value="Globin/Proto"/>
</dbReference>
<dbReference type="GO" id="GO:0008941">
    <property type="term" value="F:nitric oxide dioxygenase NAD(P)H activity"/>
    <property type="evidence" value="ECO:0007669"/>
    <property type="project" value="UniProtKB-EC"/>
</dbReference>
<sequence>MDTHALHTSWREVEKVGDQAVLYFYSHLFMAHPEVREMFPVSMADQRGRFFAALGKIVSNVDRIAADATFVEQLGRDHRRFGVVADHFPAAGASLLATLEYFLGATWTDALAADWSEAYGAVARIMVTAAEADEQSAPAWWDAEVVGVERRSIDVAVVQVRPTVPYPFVPGQSLAVEIPDRPRLWRYYSPANAPRADGTLELHVQIVAGGQVSPALARAVRPGDVLRFGAPVGTALCAPAEGGNLLLVAGGTGLAPLRAVVEHLDEQWHRTGAAADVQLFHGARTQWNLYDHHHLTELAGTRPWLRYTPVVSEDPSFRGPRGPVGAIAARAQRWDGYTALVCGSGPMVEHCVSELLAVGMAPTHIRYEQFESEVDPWR</sequence>
<proteinExistence type="inferred from homology"/>
<feature type="domain" description="FAD-binding FR-type" evidence="13">
    <location>
        <begin position="138"/>
        <end position="238"/>
    </location>
</feature>
<keyword evidence="11" id="KW-0813">Transport</keyword>
<comment type="catalytic activity">
    <reaction evidence="9">
        <text>2 nitric oxide + NADH + 2 O2 = 2 nitrate + NAD(+) + H(+)</text>
        <dbReference type="Rhea" id="RHEA:19469"/>
        <dbReference type="ChEBI" id="CHEBI:15378"/>
        <dbReference type="ChEBI" id="CHEBI:15379"/>
        <dbReference type="ChEBI" id="CHEBI:16480"/>
        <dbReference type="ChEBI" id="CHEBI:17632"/>
        <dbReference type="ChEBI" id="CHEBI:57540"/>
        <dbReference type="ChEBI" id="CHEBI:57945"/>
        <dbReference type="EC" id="1.14.12.17"/>
    </reaction>
</comment>
<name>A0A370GG11_9NOCA</name>
<dbReference type="PROSITE" id="PS51384">
    <property type="entry name" value="FAD_FR"/>
    <property type="match status" value="1"/>
</dbReference>
<keyword evidence="15" id="KW-1185">Reference proteome</keyword>
<dbReference type="SUPFAM" id="SSF46458">
    <property type="entry name" value="Globin-like"/>
    <property type="match status" value="1"/>
</dbReference>
<evidence type="ECO:0000256" key="11">
    <source>
        <dbReference type="RuleBase" id="RU000356"/>
    </source>
</evidence>
<evidence type="ECO:0000256" key="9">
    <source>
        <dbReference type="ARBA" id="ARBA00048649"/>
    </source>
</evidence>
<dbReference type="GO" id="GO:0020037">
    <property type="term" value="F:heme binding"/>
    <property type="evidence" value="ECO:0007669"/>
    <property type="project" value="InterPro"/>
</dbReference>
<dbReference type="SUPFAM" id="SSF52343">
    <property type="entry name" value="Ferredoxin reductase-like, C-terminal NADP-linked domain"/>
    <property type="match status" value="1"/>
</dbReference>
<dbReference type="Pfam" id="PF00042">
    <property type="entry name" value="Globin"/>
    <property type="match status" value="1"/>
</dbReference>
<dbReference type="PRINTS" id="PR00410">
    <property type="entry name" value="PHEHYDRXLASE"/>
</dbReference>
<reference evidence="14 15" key="1">
    <citation type="submission" date="2018-07" db="EMBL/GenBank/DDBJ databases">
        <title>Genomic Encyclopedia of Type Strains, Phase IV (KMG-IV): sequencing the most valuable type-strain genomes for metagenomic binning, comparative biology and taxonomic classification.</title>
        <authorList>
            <person name="Goeker M."/>
        </authorList>
    </citation>
    <scope>NUCLEOTIDE SEQUENCE [LARGE SCALE GENOMIC DNA]</scope>
    <source>
        <strain evidence="14 15">DSM 44952</strain>
    </source>
</reference>
<dbReference type="InterPro" id="IPR008333">
    <property type="entry name" value="Cbr1-like_FAD-bd_dom"/>
</dbReference>
<keyword evidence="11" id="KW-0479">Metal-binding</keyword>
<keyword evidence="11" id="KW-0349">Heme</keyword>
<comment type="cofactor">
    <cofactor evidence="1">
        <name>heme b</name>
        <dbReference type="ChEBI" id="CHEBI:60344"/>
    </cofactor>
</comment>
<dbReference type="Proteomes" id="UP000255355">
    <property type="component" value="Unassembled WGS sequence"/>
</dbReference>
<organism evidence="14 15">
    <name type="scientific">Nocardia mexicana</name>
    <dbReference type="NCBI Taxonomy" id="279262"/>
    <lineage>
        <taxon>Bacteria</taxon>
        <taxon>Bacillati</taxon>
        <taxon>Actinomycetota</taxon>
        <taxon>Actinomycetes</taxon>
        <taxon>Mycobacteriales</taxon>
        <taxon>Nocardiaceae</taxon>
        <taxon>Nocardia</taxon>
    </lineage>
</organism>
<keyword evidence="11" id="KW-0408">Iron</keyword>
<evidence type="ECO:0000256" key="1">
    <source>
        <dbReference type="ARBA" id="ARBA00001970"/>
    </source>
</evidence>
<dbReference type="InterPro" id="IPR001433">
    <property type="entry name" value="OxRdtase_FAD/NAD-bd"/>
</dbReference>
<dbReference type="InterPro" id="IPR050415">
    <property type="entry name" value="MRET"/>
</dbReference>
<dbReference type="SUPFAM" id="SSF63380">
    <property type="entry name" value="Riboflavin synthase domain-like"/>
    <property type="match status" value="1"/>
</dbReference>
<dbReference type="CDD" id="cd19753">
    <property type="entry name" value="Mb-like_oxidoreductase"/>
    <property type="match status" value="1"/>
</dbReference>
<evidence type="ECO:0000313" key="14">
    <source>
        <dbReference type="EMBL" id="RDI42607.1"/>
    </source>
</evidence>
<evidence type="ECO:0000259" key="12">
    <source>
        <dbReference type="PROSITE" id="PS01033"/>
    </source>
</evidence>
<protein>
    <recommendedName>
        <fullName evidence="4">nitric oxide dioxygenase</fullName>
        <ecNumber evidence="4">1.14.12.17</ecNumber>
    </recommendedName>
</protein>
<comment type="caution">
    <text evidence="14">The sequence shown here is derived from an EMBL/GenBank/DDBJ whole genome shotgun (WGS) entry which is preliminary data.</text>
</comment>